<accession>A0A0A9GT54</accession>
<organism evidence="1">
    <name type="scientific">Arundo donax</name>
    <name type="common">Giant reed</name>
    <name type="synonym">Donax arundinaceus</name>
    <dbReference type="NCBI Taxonomy" id="35708"/>
    <lineage>
        <taxon>Eukaryota</taxon>
        <taxon>Viridiplantae</taxon>
        <taxon>Streptophyta</taxon>
        <taxon>Embryophyta</taxon>
        <taxon>Tracheophyta</taxon>
        <taxon>Spermatophyta</taxon>
        <taxon>Magnoliopsida</taxon>
        <taxon>Liliopsida</taxon>
        <taxon>Poales</taxon>
        <taxon>Poaceae</taxon>
        <taxon>PACMAD clade</taxon>
        <taxon>Arundinoideae</taxon>
        <taxon>Arundineae</taxon>
        <taxon>Arundo</taxon>
    </lineage>
</organism>
<reference evidence="1" key="1">
    <citation type="submission" date="2014-09" db="EMBL/GenBank/DDBJ databases">
        <authorList>
            <person name="Magalhaes I.L.F."/>
            <person name="Oliveira U."/>
            <person name="Santos F.R."/>
            <person name="Vidigal T.H.D.A."/>
            <person name="Brescovit A.D."/>
            <person name="Santos A.J."/>
        </authorList>
    </citation>
    <scope>NUCLEOTIDE SEQUENCE</scope>
    <source>
        <tissue evidence="1">Shoot tissue taken approximately 20 cm above the soil surface</tissue>
    </source>
</reference>
<reference evidence="1" key="2">
    <citation type="journal article" date="2015" name="Data Brief">
        <title>Shoot transcriptome of the giant reed, Arundo donax.</title>
        <authorList>
            <person name="Barrero R.A."/>
            <person name="Guerrero F.D."/>
            <person name="Moolhuijzen P."/>
            <person name="Goolsby J.A."/>
            <person name="Tidwell J."/>
            <person name="Bellgard S.E."/>
            <person name="Bellgard M.I."/>
        </authorList>
    </citation>
    <scope>NUCLEOTIDE SEQUENCE</scope>
    <source>
        <tissue evidence="1">Shoot tissue taken approximately 20 cm above the soil surface</tissue>
    </source>
</reference>
<proteinExistence type="predicted"/>
<dbReference type="AlphaFoldDB" id="A0A0A9GT54"/>
<evidence type="ECO:0000313" key="1">
    <source>
        <dbReference type="EMBL" id="JAE26719.1"/>
    </source>
</evidence>
<name>A0A0A9GT54_ARUDO</name>
<sequence length="70" mass="7750">MPTAAEVAGVEKMRAAALHRRRISHPCRTEGEPICATAATIISSSPSATWCSCVIRQPERRSRRRMVMRG</sequence>
<protein>
    <submittedName>
        <fullName evidence="1">Uncharacterized protein</fullName>
    </submittedName>
</protein>
<dbReference type="EMBL" id="GBRH01171177">
    <property type="protein sequence ID" value="JAE26719.1"/>
    <property type="molecule type" value="Transcribed_RNA"/>
</dbReference>